<evidence type="ECO:0000256" key="1">
    <source>
        <dbReference type="ARBA" id="ARBA00004749"/>
    </source>
</evidence>
<reference evidence="8 9" key="1">
    <citation type="submission" date="2012-03" db="EMBL/GenBank/DDBJ databases">
        <title>Whole Genome Assembly of Papio anubis.</title>
        <authorList>
            <person name="Liu Y.L."/>
            <person name="Abraham K.A."/>
            <person name="Akbar H.A."/>
            <person name="Ali S.A."/>
            <person name="Anosike U.A."/>
            <person name="Aqrawi P.A."/>
            <person name="Arias F.A."/>
            <person name="Attaway T.A."/>
            <person name="Awwad R.A."/>
            <person name="Babu C.B."/>
            <person name="Bandaranaike D.B."/>
            <person name="Battles P.B."/>
            <person name="Bell A.B."/>
            <person name="Beltran B.B."/>
            <person name="Berhane-Mersha D.B."/>
            <person name="Bess C.B."/>
            <person name="Bickham C.B."/>
            <person name="Bolden T.B."/>
            <person name="Carter K.C."/>
            <person name="Chau D.C."/>
            <person name="Chavez A.C."/>
            <person name="Clerc-Blankenburg K.C."/>
            <person name="Coyle M.C."/>
            <person name="Dao M.D."/>
            <person name="Davila M.L.D."/>
            <person name="Davy-Carroll L.D."/>
            <person name="Denson S.D."/>
            <person name="Dinh H.D."/>
            <person name="Fernandez S.F."/>
            <person name="Fernando P.F."/>
            <person name="Forbes L.F."/>
            <person name="Francis C.F."/>
            <person name="Francisco L.F."/>
            <person name="Fu Q.F."/>
            <person name="Garcia-Iii R.G."/>
            <person name="Garrett T.G."/>
            <person name="Gross S.G."/>
            <person name="Gubbala S.G."/>
            <person name="Hirani K.H."/>
            <person name="Hogues M.H."/>
            <person name="Hollins B.H."/>
            <person name="Jackson L.J."/>
            <person name="Javaid M.J."/>
            <person name="Jhangiani S.J."/>
            <person name="Johnson A.J."/>
            <person name="Johnson B.J."/>
            <person name="Jones J.J."/>
            <person name="Joshi V.J."/>
            <person name="Kalu J.K."/>
            <person name="Khan N.K."/>
            <person name="Korchina V.K."/>
            <person name="Kovar C.K."/>
            <person name="Lago L.L."/>
            <person name="Lara F.L."/>
            <person name="Le T.-K.L."/>
            <person name="Lee S.L."/>
            <person name="Legall-Iii F.L."/>
            <person name="Lemon S.L."/>
            <person name="Liu J.L."/>
            <person name="Liu Y.-S.L."/>
            <person name="Liyanage D.L."/>
            <person name="Lopez J.L."/>
            <person name="Lorensuhewa L.L."/>
            <person name="Mata R.M."/>
            <person name="Mathew T.M."/>
            <person name="Mercado C.M."/>
            <person name="Mercado I.M."/>
            <person name="Morales K.M."/>
            <person name="Morgan M.M."/>
            <person name="Munidasa M.M."/>
            <person name="Ngo D.N."/>
            <person name="Nguyen L.N."/>
            <person name="Nguyen T.N."/>
            <person name="Nguyen N.N."/>
            <person name="Obregon M.O."/>
            <person name="Okwuonu G.O."/>
            <person name="Ongeri F.O."/>
            <person name="Onwere C.O."/>
            <person name="Osifeso I.O."/>
            <person name="Parra A.P."/>
            <person name="Patil S.P."/>
            <person name="Perez A.P."/>
            <person name="Perez Y.P."/>
            <person name="Pham C.P."/>
            <person name="Pu L.-L.P."/>
            <person name="Puazo M.P."/>
            <person name="Quiroz J.Q."/>
            <person name="Rouhana J.R."/>
            <person name="Ruiz M.R."/>
            <person name="Ruiz S.-J.R."/>
            <person name="Saada N.S."/>
            <person name="Santibanez J.S."/>
            <person name="Scheel M.S."/>
            <person name="Schneider B.S."/>
            <person name="Simmons D.S."/>
            <person name="Sisson I.S."/>
            <person name="Tang L.-Y.T."/>
            <person name="Thornton R.T."/>
            <person name="Tisius J.T."/>
            <person name="Toledanes G.T."/>
            <person name="Trejos Z.T."/>
            <person name="Usmani K.U."/>
            <person name="Varghese R.V."/>
            <person name="Vattathil S.V."/>
            <person name="Vee V.V."/>
            <person name="Walker D.W."/>
            <person name="Weissenberger G.W."/>
            <person name="White C.W."/>
            <person name="Williams A.W."/>
            <person name="Woodworth J.W."/>
            <person name="Wright R.W."/>
            <person name="Zhu Y.Z."/>
            <person name="Han Y.H."/>
            <person name="Newsham I.N."/>
            <person name="Nazareth L.N."/>
            <person name="Worley K.W."/>
            <person name="Muzny D.M."/>
            <person name="Rogers J.R."/>
            <person name="Gibbs R.G."/>
        </authorList>
    </citation>
    <scope>NUCLEOTIDE SEQUENCE [LARGE SCALE GENOMIC DNA]</scope>
</reference>
<reference evidence="8" key="2">
    <citation type="submission" date="2025-08" db="UniProtKB">
        <authorList>
            <consortium name="Ensembl"/>
        </authorList>
    </citation>
    <scope>IDENTIFICATION</scope>
</reference>
<dbReference type="PANTHER" id="PTHR43851">
    <property type="match status" value="1"/>
</dbReference>
<dbReference type="SUPFAM" id="SSF56112">
    <property type="entry name" value="Protein kinase-like (PK-like)"/>
    <property type="match status" value="1"/>
</dbReference>
<dbReference type="InterPro" id="IPR051409">
    <property type="entry name" value="Atypical_kinase_ADCK"/>
</dbReference>
<dbReference type="InterPro" id="IPR034646">
    <property type="entry name" value="ADCK3_dom"/>
</dbReference>
<keyword evidence="9" id="KW-1185">Reference proteome</keyword>
<dbReference type="AlphaFoldDB" id="A0A8I5P348"/>
<dbReference type="Ensembl" id="ENSPANT00000067067.1">
    <property type="protein sequence ID" value="ENSPANP00000059839.1"/>
    <property type="gene ID" value="ENSPANG00000006681.4"/>
</dbReference>
<evidence type="ECO:0000256" key="6">
    <source>
        <dbReference type="SAM" id="MobiDB-lite"/>
    </source>
</evidence>
<sequence>MRKEGGWVPECGCLCKVEGLHVQGKCLLGRMCIHRRCVEPARGKNKKGGWQDTRAEERRQVCKGDFARKCREQTGLSRTRHFEVSGRADRALLRSRDDSAIPKGGPPDAHPNSRLQRSGLAPGPFPRAQMGKLHASQRVAAAPLVGWPKGAGMLRLPEAQEAPSKLRNRRLTAAMWLKVGGLLRGTGGQLGQTVGRPCGALGPGPYHWGPCGGSWAQKFYQGGPGRGLGEEDIRRAREARPRKTPRLQLSDRSRERKVPASRISRLANFGGLAVGLGLGALAEMAKKSLPGGRLQSEGGSGPDSSPFLSEANAERIVQTLCTVRGAALKVGQMLSIQDNSFISPQLQRIFERVRQSADFMPRWQMLRVLEEELGRDWQAKVAFLEEVPFAAASIGQVHQGLLKDGTEVAVKIQYPGVAQSIQSDVQNLLAVLKMSTALPAGLFAEQSLQALQQELAWECDYRREAACAQNFRQLLANDPFFRVPAVVKELCTTRVLGMELAGGVPLDQCQGLSQDLRNQICFQLLTLCLRELFEFRFMQTDPNWANFLYDATSHQVTLLDFGASREFGTEFTDHYIEVVKAAADGDRDRVLQKSRDLKFLTGFETKAFSDAHVEAVMILGEPFATQGPYDFGSGETARRIQDLIPVLLRHRLRPPPEETYALHRKLAGAFLACARLQAHIACRDLFQDTYHRYWASRQPDAATAGSLPTKGDSWADPS</sequence>
<dbReference type="GO" id="GO:0006744">
    <property type="term" value="P:ubiquinone biosynthetic process"/>
    <property type="evidence" value="ECO:0007669"/>
    <property type="project" value="Ensembl"/>
</dbReference>
<comment type="similarity">
    <text evidence="2">Belongs to the protein kinase superfamily. ADCK protein kinase family.</text>
</comment>
<dbReference type="InterPro" id="IPR004147">
    <property type="entry name" value="ABC1_dom"/>
</dbReference>
<dbReference type="Proteomes" id="UP000028761">
    <property type="component" value="Chromosome 20"/>
</dbReference>
<dbReference type="PANTHER" id="PTHR43851:SF4">
    <property type="entry name" value="ATYPICAL KINASE COQ8B, MITOCHONDRIAL"/>
    <property type="match status" value="1"/>
</dbReference>
<dbReference type="GO" id="GO:0005524">
    <property type="term" value="F:ATP binding"/>
    <property type="evidence" value="ECO:0007669"/>
    <property type="project" value="UniProtKB-KW"/>
</dbReference>
<dbReference type="GO" id="GO:0004672">
    <property type="term" value="F:protein kinase activity"/>
    <property type="evidence" value="ECO:0007669"/>
    <property type="project" value="Ensembl"/>
</dbReference>
<dbReference type="CDD" id="cd13970">
    <property type="entry name" value="ABC1_ADCK3"/>
    <property type="match status" value="1"/>
</dbReference>
<feature type="region of interest" description="Disordered" evidence="6">
    <location>
        <begin position="87"/>
        <end position="132"/>
    </location>
</feature>
<evidence type="ECO:0000256" key="4">
    <source>
        <dbReference type="ARBA" id="ARBA00022741"/>
    </source>
</evidence>
<feature type="compositionally biased region" description="Basic and acidic residues" evidence="6">
    <location>
        <begin position="87"/>
        <end position="100"/>
    </location>
</feature>
<evidence type="ECO:0000256" key="5">
    <source>
        <dbReference type="ARBA" id="ARBA00022840"/>
    </source>
</evidence>
<keyword evidence="5" id="KW-0067">ATP-binding</keyword>
<gene>
    <name evidence="8" type="primary">COQ8B</name>
</gene>
<dbReference type="OMA" id="TWGLGKR"/>
<dbReference type="GO" id="GO:0021692">
    <property type="term" value="P:cerebellar Purkinje cell layer morphogenesis"/>
    <property type="evidence" value="ECO:0007669"/>
    <property type="project" value="Ensembl"/>
</dbReference>
<dbReference type="Pfam" id="PF03109">
    <property type="entry name" value="ABC1"/>
    <property type="match status" value="1"/>
</dbReference>
<keyword evidence="3" id="KW-0808">Transferase</keyword>
<organism evidence="8 9">
    <name type="scientific">Papio anubis</name>
    <name type="common">Olive baboon</name>
    <dbReference type="NCBI Taxonomy" id="9555"/>
    <lineage>
        <taxon>Eukaryota</taxon>
        <taxon>Metazoa</taxon>
        <taxon>Chordata</taxon>
        <taxon>Craniata</taxon>
        <taxon>Vertebrata</taxon>
        <taxon>Euteleostomi</taxon>
        <taxon>Mammalia</taxon>
        <taxon>Eutheria</taxon>
        <taxon>Euarchontoglires</taxon>
        <taxon>Primates</taxon>
        <taxon>Haplorrhini</taxon>
        <taxon>Catarrhini</taxon>
        <taxon>Cercopithecidae</taxon>
        <taxon>Cercopithecinae</taxon>
        <taxon>Papio</taxon>
    </lineage>
</organism>
<proteinExistence type="inferred from homology"/>
<evidence type="ECO:0000313" key="9">
    <source>
        <dbReference type="Proteomes" id="UP000028761"/>
    </source>
</evidence>
<evidence type="ECO:0000256" key="3">
    <source>
        <dbReference type="ARBA" id="ARBA00022679"/>
    </source>
</evidence>
<feature type="domain" description="ABC1 atypical kinase-like" evidence="7">
    <location>
        <begin position="353"/>
        <end position="592"/>
    </location>
</feature>
<reference evidence="8" key="3">
    <citation type="submission" date="2025-09" db="UniProtKB">
        <authorList>
            <consortium name="Ensembl"/>
        </authorList>
    </citation>
    <scope>IDENTIFICATION</scope>
</reference>
<dbReference type="GO" id="GO:0005739">
    <property type="term" value="C:mitochondrion"/>
    <property type="evidence" value="ECO:0007669"/>
    <property type="project" value="Ensembl"/>
</dbReference>
<feature type="region of interest" description="Disordered" evidence="6">
    <location>
        <begin position="235"/>
        <end position="256"/>
    </location>
</feature>
<protein>
    <submittedName>
        <fullName evidence="8">Coenzyme Q8B</fullName>
    </submittedName>
</protein>
<keyword evidence="4" id="KW-0547">Nucleotide-binding</keyword>
<evidence type="ECO:0000313" key="8">
    <source>
        <dbReference type="Ensembl" id="ENSPANP00000059839.1"/>
    </source>
</evidence>
<accession>A0A8I5P348</accession>
<comment type="pathway">
    <text evidence="1">Cofactor biosynthesis; ubiquinone biosynthesis.</text>
</comment>
<dbReference type="InterPro" id="IPR011009">
    <property type="entry name" value="Kinase-like_dom_sf"/>
</dbReference>
<name>A0A8I5P348_PAPAN</name>
<dbReference type="GeneTree" id="ENSGT00940000158965"/>
<evidence type="ECO:0000259" key="7">
    <source>
        <dbReference type="Pfam" id="PF03109"/>
    </source>
</evidence>
<evidence type="ECO:0000256" key="2">
    <source>
        <dbReference type="ARBA" id="ARBA00009670"/>
    </source>
</evidence>